<dbReference type="AlphaFoldDB" id="A0A7D9EGJ4"/>
<dbReference type="Pfam" id="PF10269">
    <property type="entry name" value="Tmemb_185A"/>
    <property type="match status" value="1"/>
</dbReference>
<dbReference type="Proteomes" id="UP001152795">
    <property type="component" value="Unassembled WGS sequence"/>
</dbReference>
<keyword evidence="2" id="KW-1185">Reference proteome</keyword>
<sequence length="338" mass="39392">MNLRTLFQEFNPSKFLLFFLLILFSVLLALRLDGIIEWSFWAVFLPVWLWKFITLTGGTLGIYVWVTNPQYRQDGDGNAEFKAMILSLIIHVLLLLFEILLCNNINEQKYSWILAFAPIYIISPLSIMFCIWELRHDRSVEFEMIFAVNILQFIFLSLKLDNIVEWSWVVVFIPIWIVMTLLCLLVVYYVIWSLLFLRSDIVSPAQKQNHVTIVIVSMTLVVPLLVFEILLVNRLDGSSEELFVKIMIPLQIALFTLLTTSFCNKGGNHWWFGIRKDFCEYLLGMIPCLREYGNTSYKFPESFITEAVSEELITHKRTSVQKEAPKQTAPVLRIDVPD</sequence>
<evidence type="ECO:0000313" key="2">
    <source>
        <dbReference type="Proteomes" id="UP001152795"/>
    </source>
</evidence>
<reference evidence="1" key="1">
    <citation type="submission" date="2020-04" db="EMBL/GenBank/DDBJ databases">
        <authorList>
            <person name="Alioto T."/>
            <person name="Alioto T."/>
            <person name="Gomez Garrido J."/>
        </authorList>
    </citation>
    <scope>NUCLEOTIDE SEQUENCE</scope>
    <source>
        <strain evidence="1">A484AB</strain>
    </source>
</reference>
<name>A0A7D9EGJ4_PARCT</name>
<protein>
    <submittedName>
        <fullName evidence="1">Transmembrane 185A</fullName>
    </submittedName>
</protein>
<proteinExistence type="predicted"/>
<dbReference type="OrthoDB" id="72976at2759"/>
<dbReference type="InterPro" id="IPR019396">
    <property type="entry name" value="TM_Fragile-X-F-assoc"/>
</dbReference>
<gene>
    <name evidence="1" type="ORF">PACLA_8A040123</name>
</gene>
<dbReference type="EMBL" id="CACRXK020005933">
    <property type="protein sequence ID" value="CAB4007843.1"/>
    <property type="molecule type" value="Genomic_DNA"/>
</dbReference>
<keyword evidence="1" id="KW-0812">Transmembrane</keyword>
<keyword evidence="1" id="KW-0472">Membrane</keyword>
<dbReference type="PANTHER" id="PTHR13568">
    <property type="entry name" value="FAM11A, B PROTEIN"/>
    <property type="match status" value="1"/>
</dbReference>
<organism evidence="1 2">
    <name type="scientific">Paramuricea clavata</name>
    <name type="common">Red gorgonian</name>
    <name type="synonym">Violescent sea-whip</name>
    <dbReference type="NCBI Taxonomy" id="317549"/>
    <lineage>
        <taxon>Eukaryota</taxon>
        <taxon>Metazoa</taxon>
        <taxon>Cnidaria</taxon>
        <taxon>Anthozoa</taxon>
        <taxon>Octocorallia</taxon>
        <taxon>Malacalcyonacea</taxon>
        <taxon>Plexauridae</taxon>
        <taxon>Paramuricea</taxon>
    </lineage>
</organism>
<dbReference type="PANTHER" id="PTHR13568:SF6">
    <property type="entry name" value="TRANSMEMBRANE PROTEIN 185A"/>
    <property type="match status" value="1"/>
</dbReference>
<comment type="caution">
    <text evidence="1">The sequence shown here is derived from an EMBL/GenBank/DDBJ whole genome shotgun (WGS) entry which is preliminary data.</text>
</comment>
<accession>A0A7D9EGJ4</accession>
<evidence type="ECO:0000313" key="1">
    <source>
        <dbReference type="EMBL" id="CAB4007843.1"/>
    </source>
</evidence>